<evidence type="ECO:0000313" key="2">
    <source>
        <dbReference type="EMBL" id="KAL0293847.1"/>
    </source>
</evidence>
<proteinExistence type="predicted"/>
<dbReference type="InterPro" id="IPR053134">
    <property type="entry name" value="RNA-dir_DNA_polymerase"/>
</dbReference>
<dbReference type="InterPro" id="IPR043128">
    <property type="entry name" value="Rev_trsase/Diguanyl_cyclase"/>
</dbReference>
<accession>A0AAW2JHX0</accession>
<dbReference type="SUPFAM" id="SSF56672">
    <property type="entry name" value="DNA/RNA polymerases"/>
    <property type="match status" value="1"/>
</dbReference>
<sequence>MAFRTHYGHYEFLVMPFRLTNAPAAFMALMNRTFQEYLDQFDNVFIDDILVYSKNMEEHEQHLRIVLQIWKRKR</sequence>
<name>A0AAW2JHX0_9LAMI</name>
<dbReference type="CDD" id="cd01647">
    <property type="entry name" value="RT_LTR"/>
    <property type="match status" value="1"/>
</dbReference>
<dbReference type="PANTHER" id="PTHR24559">
    <property type="entry name" value="TRANSPOSON TY3-I GAG-POL POLYPROTEIN"/>
    <property type="match status" value="1"/>
</dbReference>
<dbReference type="Gene3D" id="3.10.10.10">
    <property type="entry name" value="HIV Type 1 Reverse Transcriptase, subunit A, domain 1"/>
    <property type="match status" value="1"/>
</dbReference>
<dbReference type="PANTHER" id="PTHR24559:SF444">
    <property type="entry name" value="REVERSE TRANSCRIPTASE DOMAIN-CONTAINING PROTEIN"/>
    <property type="match status" value="1"/>
</dbReference>
<feature type="domain" description="Reverse transcriptase" evidence="1">
    <location>
        <begin position="5"/>
        <end position="71"/>
    </location>
</feature>
<dbReference type="InterPro" id="IPR043502">
    <property type="entry name" value="DNA/RNA_pol_sf"/>
</dbReference>
<comment type="caution">
    <text evidence="2">The sequence shown here is derived from an EMBL/GenBank/DDBJ whole genome shotgun (WGS) entry which is preliminary data.</text>
</comment>
<reference evidence="2" key="2">
    <citation type="journal article" date="2024" name="Plant">
        <title>Genomic evolution and insights into agronomic trait innovations of Sesamum species.</title>
        <authorList>
            <person name="Miao H."/>
            <person name="Wang L."/>
            <person name="Qu L."/>
            <person name="Liu H."/>
            <person name="Sun Y."/>
            <person name="Le M."/>
            <person name="Wang Q."/>
            <person name="Wei S."/>
            <person name="Zheng Y."/>
            <person name="Lin W."/>
            <person name="Duan Y."/>
            <person name="Cao H."/>
            <person name="Xiong S."/>
            <person name="Wang X."/>
            <person name="Wei L."/>
            <person name="Li C."/>
            <person name="Ma Q."/>
            <person name="Ju M."/>
            <person name="Zhao R."/>
            <person name="Li G."/>
            <person name="Mu C."/>
            <person name="Tian Q."/>
            <person name="Mei H."/>
            <person name="Zhang T."/>
            <person name="Gao T."/>
            <person name="Zhang H."/>
        </authorList>
    </citation>
    <scope>NUCLEOTIDE SEQUENCE</scope>
    <source>
        <strain evidence="2">G01</strain>
    </source>
</reference>
<dbReference type="EMBL" id="JACGWK010000959">
    <property type="protein sequence ID" value="KAL0293847.1"/>
    <property type="molecule type" value="Genomic_DNA"/>
</dbReference>
<feature type="non-terminal residue" evidence="2">
    <location>
        <position position="74"/>
    </location>
</feature>
<dbReference type="InterPro" id="IPR000477">
    <property type="entry name" value="RT_dom"/>
</dbReference>
<gene>
    <name evidence="2" type="ORF">Sangu_3230100</name>
</gene>
<dbReference type="AlphaFoldDB" id="A0AAW2JHX0"/>
<dbReference type="Gene3D" id="3.30.70.270">
    <property type="match status" value="1"/>
</dbReference>
<reference evidence="2" key="1">
    <citation type="submission" date="2020-06" db="EMBL/GenBank/DDBJ databases">
        <authorList>
            <person name="Li T."/>
            <person name="Hu X."/>
            <person name="Zhang T."/>
            <person name="Song X."/>
            <person name="Zhang H."/>
            <person name="Dai N."/>
            <person name="Sheng W."/>
            <person name="Hou X."/>
            <person name="Wei L."/>
        </authorList>
    </citation>
    <scope>NUCLEOTIDE SEQUENCE</scope>
    <source>
        <strain evidence="2">G01</strain>
        <tissue evidence="2">Leaf</tissue>
    </source>
</reference>
<organism evidence="2">
    <name type="scientific">Sesamum angustifolium</name>
    <dbReference type="NCBI Taxonomy" id="2727405"/>
    <lineage>
        <taxon>Eukaryota</taxon>
        <taxon>Viridiplantae</taxon>
        <taxon>Streptophyta</taxon>
        <taxon>Embryophyta</taxon>
        <taxon>Tracheophyta</taxon>
        <taxon>Spermatophyta</taxon>
        <taxon>Magnoliopsida</taxon>
        <taxon>eudicotyledons</taxon>
        <taxon>Gunneridae</taxon>
        <taxon>Pentapetalae</taxon>
        <taxon>asterids</taxon>
        <taxon>lamiids</taxon>
        <taxon>Lamiales</taxon>
        <taxon>Pedaliaceae</taxon>
        <taxon>Sesamum</taxon>
    </lineage>
</organism>
<protein>
    <submittedName>
        <fullName evidence="2">Transposon Tf2-12 polyprotein</fullName>
    </submittedName>
</protein>
<dbReference type="Pfam" id="PF00078">
    <property type="entry name" value="RVT_1"/>
    <property type="match status" value="1"/>
</dbReference>
<evidence type="ECO:0000259" key="1">
    <source>
        <dbReference type="Pfam" id="PF00078"/>
    </source>
</evidence>